<name>A0A8J3NDY0_9ACTN</name>
<organism evidence="3 4">
    <name type="scientific">Actinocatenispora rupis</name>
    <dbReference type="NCBI Taxonomy" id="519421"/>
    <lineage>
        <taxon>Bacteria</taxon>
        <taxon>Bacillati</taxon>
        <taxon>Actinomycetota</taxon>
        <taxon>Actinomycetes</taxon>
        <taxon>Micromonosporales</taxon>
        <taxon>Micromonosporaceae</taxon>
        <taxon>Actinocatenispora</taxon>
    </lineage>
</organism>
<dbReference type="Proteomes" id="UP000612808">
    <property type="component" value="Unassembled WGS sequence"/>
</dbReference>
<dbReference type="InterPro" id="IPR042070">
    <property type="entry name" value="PucR_C-HTH_sf"/>
</dbReference>
<reference evidence="3" key="1">
    <citation type="submission" date="2021-01" db="EMBL/GenBank/DDBJ databases">
        <title>Whole genome shotgun sequence of Actinocatenispora rupis NBRC 107355.</title>
        <authorList>
            <person name="Komaki H."/>
            <person name="Tamura T."/>
        </authorList>
    </citation>
    <scope>NUCLEOTIDE SEQUENCE</scope>
    <source>
        <strain evidence="3">NBRC 107355</strain>
    </source>
</reference>
<keyword evidence="4" id="KW-1185">Reference proteome</keyword>
<proteinExistence type="predicted"/>
<feature type="domain" description="RsbT co-antagonist protein RsbRD N-terminal" evidence="2">
    <location>
        <begin position="24"/>
        <end position="161"/>
    </location>
</feature>
<sequence>MTGTKEPLSIAGREVAAHLRERIPALTRRVVARLVADLPVYAQLPREEVGGDIAGIVQHNLRLFAVVLDRRRPVDDAELAAQRDSAAQRAEEGVPLDAILAAYQIGVAMSWAEVSAGAGPDDLAHVQETVRHVLDFERRVLGAVSAAYLEVRRILDSEEHSGRHALLTALLSGYGLDELTGPRPAARYVAMTLALTRHPDEGCGGPGAAVATRRKVRRVRATLDRFAGEPTLTALDGSGGTALLPVAADPPWEALRELVAAAGRAAGTTVTAAASVVDPAGVPAAVAQGAEIVELVARTGRPPGLYRLADVLLDYQLSRPSEALTGLADLLAPLAAKPDLLRTLEEYLRHGLNRRATAAALHVQPNTVDYRLRRITALTGVSPTRPTDLPHLTAALVARRTAR</sequence>
<dbReference type="EMBL" id="BOMB01000047">
    <property type="protein sequence ID" value="GID15754.1"/>
    <property type="molecule type" value="Genomic_DNA"/>
</dbReference>
<dbReference type="RefSeq" id="WP_203664177.1">
    <property type="nucleotide sequence ID" value="NZ_BAAAZM010000025.1"/>
</dbReference>
<evidence type="ECO:0000313" key="3">
    <source>
        <dbReference type="EMBL" id="GID15754.1"/>
    </source>
</evidence>
<dbReference type="InterPro" id="IPR025736">
    <property type="entry name" value="PucR_C-HTH_dom"/>
</dbReference>
<feature type="domain" description="PucR C-terminal helix-turn-helix" evidence="1">
    <location>
        <begin position="340"/>
        <end position="397"/>
    </location>
</feature>
<dbReference type="PANTHER" id="PTHR33744:SF7">
    <property type="entry name" value="PUCR FAMILY TRANSCRIPTIONAL REGULATOR"/>
    <property type="match status" value="1"/>
</dbReference>
<dbReference type="InterPro" id="IPR051448">
    <property type="entry name" value="CdaR-like_regulators"/>
</dbReference>
<protein>
    <submittedName>
        <fullName evidence="3">Transcriptional regulator</fullName>
    </submittedName>
</protein>
<dbReference type="Pfam" id="PF14361">
    <property type="entry name" value="RsbRD_N"/>
    <property type="match status" value="1"/>
</dbReference>
<dbReference type="Pfam" id="PF13556">
    <property type="entry name" value="HTH_30"/>
    <property type="match status" value="1"/>
</dbReference>
<gene>
    <name evidence="3" type="ORF">Aru02nite_66430</name>
</gene>
<dbReference type="AlphaFoldDB" id="A0A8J3NDY0"/>
<evidence type="ECO:0000259" key="1">
    <source>
        <dbReference type="Pfam" id="PF13556"/>
    </source>
</evidence>
<comment type="caution">
    <text evidence="3">The sequence shown here is derived from an EMBL/GenBank/DDBJ whole genome shotgun (WGS) entry which is preliminary data.</text>
</comment>
<dbReference type="Gene3D" id="1.10.10.2840">
    <property type="entry name" value="PucR C-terminal helix-turn-helix domain"/>
    <property type="match status" value="1"/>
</dbReference>
<dbReference type="InterPro" id="IPR025751">
    <property type="entry name" value="RsbRD_N_dom"/>
</dbReference>
<dbReference type="PANTHER" id="PTHR33744">
    <property type="entry name" value="CARBOHYDRATE DIACID REGULATOR"/>
    <property type="match status" value="1"/>
</dbReference>
<evidence type="ECO:0000259" key="2">
    <source>
        <dbReference type="Pfam" id="PF14361"/>
    </source>
</evidence>
<evidence type="ECO:0000313" key="4">
    <source>
        <dbReference type="Proteomes" id="UP000612808"/>
    </source>
</evidence>
<accession>A0A8J3NDY0</accession>